<evidence type="ECO:0000256" key="8">
    <source>
        <dbReference type="ARBA" id="ARBA00022777"/>
    </source>
</evidence>
<dbReference type="PROSITE" id="PS00110">
    <property type="entry name" value="PYRUVATE_KINASE"/>
    <property type="match status" value="1"/>
</dbReference>
<name>A0A183E857_9BILA</name>
<feature type="domain" description="Pyruvate kinase barrel" evidence="15">
    <location>
        <begin position="34"/>
        <end position="293"/>
    </location>
</feature>
<dbReference type="GO" id="GO:0016301">
    <property type="term" value="F:kinase activity"/>
    <property type="evidence" value="ECO:0007669"/>
    <property type="project" value="UniProtKB-KW"/>
</dbReference>
<comment type="catalytic activity">
    <reaction evidence="13">
        <text>pyruvate + ATP = phosphoenolpyruvate + ADP + H(+)</text>
        <dbReference type="Rhea" id="RHEA:18157"/>
        <dbReference type="ChEBI" id="CHEBI:15361"/>
        <dbReference type="ChEBI" id="CHEBI:15378"/>
        <dbReference type="ChEBI" id="CHEBI:30616"/>
        <dbReference type="ChEBI" id="CHEBI:58702"/>
        <dbReference type="ChEBI" id="CHEBI:456216"/>
        <dbReference type="EC" id="2.7.1.40"/>
    </reaction>
    <physiologicalReaction direction="right-to-left" evidence="13">
        <dbReference type="Rhea" id="RHEA:18159"/>
    </physiologicalReaction>
</comment>
<proteinExistence type="inferred from homology"/>
<dbReference type="Gene3D" id="3.20.20.60">
    <property type="entry name" value="Phosphoenolpyruvate-binding domains"/>
    <property type="match status" value="1"/>
</dbReference>
<accession>A0A183E857</accession>
<evidence type="ECO:0000256" key="3">
    <source>
        <dbReference type="ARBA" id="ARBA00008663"/>
    </source>
</evidence>
<dbReference type="InterPro" id="IPR011037">
    <property type="entry name" value="Pyrv_Knase-like_insert_dom_sf"/>
</dbReference>
<evidence type="ECO:0000256" key="7">
    <source>
        <dbReference type="ARBA" id="ARBA00022741"/>
    </source>
</evidence>
<evidence type="ECO:0000313" key="17">
    <source>
        <dbReference type="WBParaSite" id="GPUH_0001717001-mRNA-1"/>
    </source>
</evidence>
<dbReference type="PROSITE" id="PS50890">
    <property type="entry name" value="PUA"/>
    <property type="match status" value="1"/>
</dbReference>
<dbReference type="InterPro" id="IPR015806">
    <property type="entry name" value="Pyrv_Knase_insert_dom_sf"/>
</dbReference>
<keyword evidence="6" id="KW-0479">Metal-binding</keyword>
<keyword evidence="12" id="KW-0670">Pyruvate</keyword>
<evidence type="ECO:0000256" key="9">
    <source>
        <dbReference type="ARBA" id="ARBA00022840"/>
    </source>
</evidence>
<dbReference type="SUPFAM" id="SSF51621">
    <property type="entry name" value="Phosphoenolpyruvate/pyruvate domain"/>
    <property type="match status" value="1"/>
</dbReference>
<dbReference type="AlphaFoldDB" id="A0A183E857"/>
<dbReference type="EC" id="2.7.1.40" evidence="4 14"/>
<sequence>LKVSTQLEHLCRLNIAQEPTLHRKTGIICTIAKLQYHAQTVENIRAAIENPAETDVAIALDTKGPEIRTGIIETGKSDEVLLKRGMDLVLTTDDAYMSKCTTERIYVDYKNMTKVVRPGSVIYIDDGLIMLIVNKIEDESIYCKIENGGLLGSQKGVNLPGALVDFPAVTNRDYSDLQFAVKLGIDIIFASFIRNADGIREIRKVLGEKGKQIKVIAKIENQQGVDNSDEIIQEADGIMVARGDLGIEIPPEKVFLAQKMLTAKCNLYGKPVICATQMLESMIHKPRPTRAEGACRSVHQTISVNLCARFYELNSNMLPGSDVANAVLDGADCVMLSGETAKGQYPVEALSTMAQICKQAETAIFYTKASEELIRMTPTPTDDAHTIAIAANSAVQSCHAVAVICVTVTGRAATLLSRYRPPVPIFAVCRDRMIRRQLHLWRGVFPLYFEAQSTDWRVDLYDRIRYGIKCGKERKVIRDGDLLIIVSGATQGYGATNGLRIIKA</sequence>
<dbReference type="GO" id="GO:0000287">
    <property type="term" value="F:magnesium ion binding"/>
    <property type="evidence" value="ECO:0007669"/>
    <property type="project" value="InterPro"/>
</dbReference>
<keyword evidence="7" id="KW-0547">Nucleotide-binding</keyword>
<feature type="domain" description="Pyruvate kinase barrel" evidence="15">
    <location>
        <begin position="321"/>
        <end position="349"/>
    </location>
</feature>
<feature type="domain" description="Pyruvate kinase C-terminal" evidence="16">
    <location>
        <begin position="385"/>
        <end position="502"/>
    </location>
</feature>
<dbReference type="Pfam" id="PF00224">
    <property type="entry name" value="PK"/>
    <property type="match status" value="2"/>
</dbReference>
<evidence type="ECO:0000256" key="12">
    <source>
        <dbReference type="ARBA" id="ARBA00023317"/>
    </source>
</evidence>
<evidence type="ECO:0000256" key="10">
    <source>
        <dbReference type="ARBA" id="ARBA00022842"/>
    </source>
</evidence>
<comment type="cofactor">
    <cofactor evidence="1">
        <name>K(+)</name>
        <dbReference type="ChEBI" id="CHEBI:29103"/>
    </cofactor>
</comment>
<dbReference type="PRINTS" id="PR01050">
    <property type="entry name" value="PYRUVTKNASE"/>
</dbReference>
<dbReference type="Gene3D" id="2.40.33.10">
    <property type="entry name" value="PK beta-barrel domain-like"/>
    <property type="match status" value="1"/>
</dbReference>
<evidence type="ECO:0000256" key="6">
    <source>
        <dbReference type="ARBA" id="ARBA00022723"/>
    </source>
</evidence>
<evidence type="ECO:0000256" key="5">
    <source>
        <dbReference type="ARBA" id="ARBA00022679"/>
    </source>
</evidence>
<dbReference type="InterPro" id="IPR040442">
    <property type="entry name" value="Pyrv_kinase-like_dom_sf"/>
</dbReference>
<evidence type="ECO:0000256" key="11">
    <source>
        <dbReference type="ARBA" id="ARBA00023152"/>
    </source>
</evidence>
<evidence type="ECO:0000259" key="15">
    <source>
        <dbReference type="Pfam" id="PF00224"/>
    </source>
</evidence>
<evidence type="ECO:0000256" key="4">
    <source>
        <dbReference type="ARBA" id="ARBA00012142"/>
    </source>
</evidence>
<dbReference type="WBParaSite" id="GPUH_0001717001-mRNA-1">
    <property type="protein sequence ID" value="GPUH_0001717001-mRNA-1"/>
    <property type="gene ID" value="GPUH_0001717001"/>
</dbReference>
<dbReference type="UniPathway" id="UPA00109">
    <property type="reaction ID" value="UER00188"/>
</dbReference>
<organism evidence="17">
    <name type="scientific">Gongylonema pulchrum</name>
    <dbReference type="NCBI Taxonomy" id="637853"/>
    <lineage>
        <taxon>Eukaryota</taxon>
        <taxon>Metazoa</taxon>
        <taxon>Ecdysozoa</taxon>
        <taxon>Nematoda</taxon>
        <taxon>Chromadorea</taxon>
        <taxon>Rhabditida</taxon>
        <taxon>Spirurina</taxon>
        <taxon>Spiruromorpha</taxon>
        <taxon>Spiruroidea</taxon>
        <taxon>Gongylonematidae</taxon>
        <taxon>Gongylonema</taxon>
    </lineage>
</organism>
<dbReference type="NCBIfam" id="TIGR01064">
    <property type="entry name" value="pyruv_kin"/>
    <property type="match status" value="1"/>
</dbReference>
<keyword evidence="8 14" id="KW-0418">Kinase</keyword>
<dbReference type="PANTHER" id="PTHR11817">
    <property type="entry name" value="PYRUVATE KINASE"/>
    <property type="match status" value="1"/>
</dbReference>
<dbReference type="SUPFAM" id="SSF52935">
    <property type="entry name" value="PK C-terminal domain-like"/>
    <property type="match status" value="1"/>
</dbReference>
<evidence type="ECO:0000259" key="16">
    <source>
        <dbReference type="Pfam" id="PF02887"/>
    </source>
</evidence>
<dbReference type="InterPro" id="IPR001697">
    <property type="entry name" value="Pyr_Knase"/>
</dbReference>
<dbReference type="InterPro" id="IPR018209">
    <property type="entry name" value="Pyrv_Knase_AS"/>
</dbReference>
<dbReference type="SUPFAM" id="SSF50800">
    <property type="entry name" value="PK beta-barrel domain-like"/>
    <property type="match status" value="1"/>
</dbReference>
<dbReference type="GO" id="GO:0004743">
    <property type="term" value="F:pyruvate kinase activity"/>
    <property type="evidence" value="ECO:0007669"/>
    <property type="project" value="UniProtKB-EC"/>
</dbReference>
<dbReference type="InterPro" id="IPR036918">
    <property type="entry name" value="Pyrv_Knase_C_sf"/>
</dbReference>
<protein>
    <recommendedName>
        <fullName evidence="4 14">Pyruvate kinase</fullName>
        <ecNumber evidence="4 14">2.7.1.40</ecNumber>
    </recommendedName>
</protein>
<evidence type="ECO:0000256" key="13">
    <source>
        <dbReference type="ARBA" id="ARBA00048967"/>
    </source>
</evidence>
<dbReference type="Gene3D" id="3.40.1380.20">
    <property type="entry name" value="Pyruvate kinase, C-terminal domain"/>
    <property type="match status" value="1"/>
</dbReference>
<evidence type="ECO:0000256" key="1">
    <source>
        <dbReference type="ARBA" id="ARBA00001958"/>
    </source>
</evidence>
<keyword evidence="11 14" id="KW-0324">Glycolysis</keyword>
<comment type="similarity">
    <text evidence="3 14">Belongs to the pyruvate kinase family.</text>
</comment>
<dbReference type="InterPro" id="IPR015795">
    <property type="entry name" value="Pyrv_Knase_C"/>
</dbReference>
<dbReference type="GO" id="GO:0005524">
    <property type="term" value="F:ATP binding"/>
    <property type="evidence" value="ECO:0007669"/>
    <property type="project" value="UniProtKB-KW"/>
</dbReference>
<keyword evidence="9" id="KW-0067">ATP-binding</keyword>
<evidence type="ECO:0000256" key="14">
    <source>
        <dbReference type="RuleBase" id="RU000504"/>
    </source>
</evidence>
<dbReference type="Pfam" id="PF02887">
    <property type="entry name" value="PK_C"/>
    <property type="match status" value="1"/>
</dbReference>
<evidence type="ECO:0000256" key="2">
    <source>
        <dbReference type="ARBA" id="ARBA00004997"/>
    </source>
</evidence>
<keyword evidence="10 14" id="KW-0460">Magnesium</keyword>
<comment type="pathway">
    <text evidence="2 14">Carbohydrate degradation; glycolysis; pyruvate from D-glyceraldehyde 3-phosphate: step 5/5.</text>
</comment>
<dbReference type="GO" id="GO:0030955">
    <property type="term" value="F:potassium ion binding"/>
    <property type="evidence" value="ECO:0007669"/>
    <property type="project" value="InterPro"/>
</dbReference>
<dbReference type="InterPro" id="IPR015793">
    <property type="entry name" value="Pyrv_Knase_brl"/>
</dbReference>
<dbReference type="FunFam" id="2.40.33.10:FF:000001">
    <property type="entry name" value="Pyruvate kinase"/>
    <property type="match status" value="1"/>
</dbReference>
<reference evidence="17" key="1">
    <citation type="submission" date="2016-06" db="UniProtKB">
        <authorList>
            <consortium name="WormBaseParasite"/>
        </authorList>
    </citation>
    <scope>IDENTIFICATION</scope>
</reference>
<keyword evidence="5 14" id="KW-0808">Transferase</keyword>
<dbReference type="InterPro" id="IPR015813">
    <property type="entry name" value="Pyrv/PenolPyrv_kinase-like_dom"/>
</dbReference>